<dbReference type="GO" id="GO:0006886">
    <property type="term" value="P:intracellular protein transport"/>
    <property type="evidence" value="ECO:0007669"/>
    <property type="project" value="InterPro"/>
</dbReference>
<dbReference type="GO" id="GO:0000149">
    <property type="term" value="F:SNARE binding"/>
    <property type="evidence" value="ECO:0007669"/>
    <property type="project" value="TreeGrafter"/>
</dbReference>
<feature type="domain" description="T-SNARE coiled-coil homology" evidence="11">
    <location>
        <begin position="135"/>
        <end position="202"/>
    </location>
</feature>
<dbReference type="SUPFAM" id="SSF58038">
    <property type="entry name" value="SNARE fusion complex"/>
    <property type="match status" value="1"/>
</dbReference>
<dbReference type="PANTHER" id="PTHR21230">
    <property type="entry name" value="VESICLE TRANSPORT V-SNARE PROTEIN VTI1-RELATED"/>
    <property type="match status" value="1"/>
</dbReference>
<comment type="subcellular location">
    <subcellularLocation>
        <location evidence="1">Membrane</location>
        <topology evidence="1">Single-pass type IV membrane protein</topology>
    </subcellularLocation>
</comment>
<dbReference type="InterPro" id="IPR038407">
    <property type="entry name" value="v-SNARE_N_sf"/>
</dbReference>
<dbReference type="InterPro" id="IPR010989">
    <property type="entry name" value="SNARE"/>
</dbReference>
<dbReference type="FunCoup" id="A0A0D2UHB8">
    <property type="interactions" value="411"/>
</dbReference>
<dbReference type="GO" id="GO:0005789">
    <property type="term" value="C:endoplasmic reticulum membrane"/>
    <property type="evidence" value="ECO:0007669"/>
    <property type="project" value="TreeGrafter"/>
</dbReference>
<gene>
    <name evidence="12" type="ORF">CAOG_005139</name>
</gene>
<dbReference type="GO" id="GO:0031201">
    <property type="term" value="C:SNARE complex"/>
    <property type="evidence" value="ECO:0007669"/>
    <property type="project" value="TreeGrafter"/>
</dbReference>
<evidence type="ECO:0000256" key="6">
    <source>
        <dbReference type="ARBA" id="ARBA00022989"/>
    </source>
</evidence>
<evidence type="ECO:0000256" key="7">
    <source>
        <dbReference type="ARBA" id="ARBA00023054"/>
    </source>
</evidence>
<evidence type="ECO:0000256" key="4">
    <source>
        <dbReference type="ARBA" id="ARBA00022692"/>
    </source>
</evidence>
<dbReference type="OMA" id="YRRVMTN"/>
<evidence type="ECO:0000256" key="1">
    <source>
        <dbReference type="ARBA" id="ARBA00004211"/>
    </source>
</evidence>
<feature type="compositionally biased region" description="Gly residues" evidence="9">
    <location>
        <begin position="104"/>
        <end position="118"/>
    </location>
</feature>
<dbReference type="EMBL" id="KE346367">
    <property type="protein sequence ID" value="KJE94506.1"/>
    <property type="molecule type" value="Genomic_DNA"/>
</dbReference>
<dbReference type="InterPro" id="IPR007705">
    <property type="entry name" value="Vesicle_trsprt_v-SNARE_N"/>
</dbReference>
<evidence type="ECO:0000256" key="5">
    <source>
        <dbReference type="ARBA" id="ARBA00022927"/>
    </source>
</evidence>
<sequence>MASSELFENYEFEFTNISASITKKLSSQIPNFTGEQRKAAIKAVEKEIVQADEIVQGMELELKNAPAQFRPRLQTKLKTYQNELARIKKELRGLTNSGNRDDLLGGGSGAGSPAGFGGRSAYQDVEAQSNDQRSRILDSHDRLNRTTGRLDNAQRVAAESEAIGQDILGELGTQRETIVRVRGRLHETDDNLTRSRRILNGMYYRIIQNRLIMYIIVLVLMGILGIVVYMRFFKK</sequence>
<comment type="similarity">
    <text evidence="2">Belongs to the VTI1 family.</text>
</comment>
<keyword evidence="7" id="KW-0175">Coiled coil</keyword>
<evidence type="ECO:0000259" key="11">
    <source>
        <dbReference type="SMART" id="SM00397"/>
    </source>
</evidence>
<dbReference type="PhylomeDB" id="A0A0D2UHB8"/>
<dbReference type="eggNOG" id="KOG1666">
    <property type="taxonomic scope" value="Eukaryota"/>
</dbReference>
<dbReference type="RefSeq" id="XP_004346824.1">
    <property type="nucleotide sequence ID" value="XM_004346774.2"/>
</dbReference>
<organism evidence="12 13">
    <name type="scientific">Capsaspora owczarzaki (strain ATCC 30864)</name>
    <dbReference type="NCBI Taxonomy" id="595528"/>
    <lineage>
        <taxon>Eukaryota</taxon>
        <taxon>Filasterea</taxon>
        <taxon>Capsaspora</taxon>
    </lineage>
</organism>
<name>A0A0D2UHB8_CAPO3</name>
<proteinExistence type="inferred from homology"/>
<dbReference type="InterPro" id="IPR000727">
    <property type="entry name" value="T_SNARE_dom"/>
</dbReference>
<evidence type="ECO:0000256" key="10">
    <source>
        <dbReference type="SAM" id="Phobius"/>
    </source>
</evidence>
<dbReference type="SUPFAM" id="SSF47661">
    <property type="entry name" value="t-snare proteins"/>
    <property type="match status" value="1"/>
</dbReference>
<dbReference type="FunFam" id="1.20.5.110:FF:000002">
    <property type="entry name" value="Vesicle transport through interaction with t-SNAREsB"/>
    <property type="match status" value="1"/>
</dbReference>
<evidence type="ECO:0000313" key="12">
    <source>
        <dbReference type="EMBL" id="KJE94506.1"/>
    </source>
</evidence>
<feature type="region of interest" description="Disordered" evidence="9">
    <location>
        <begin position="96"/>
        <end position="134"/>
    </location>
</feature>
<dbReference type="AlphaFoldDB" id="A0A0D2UHB8"/>
<dbReference type="STRING" id="595528.A0A0D2UHB8"/>
<dbReference type="Gene3D" id="1.20.58.400">
    <property type="entry name" value="t-snare proteins"/>
    <property type="match status" value="1"/>
</dbReference>
<dbReference type="OrthoDB" id="430637at2759"/>
<keyword evidence="6 10" id="KW-1133">Transmembrane helix</keyword>
<feature type="transmembrane region" description="Helical" evidence="10">
    <location>
        <begin position="211"/>
        <end position="232"/>
    </location>
</feature>
<dbReference type="Proteomes" id="UP000008743">
    <property type="component" value="Unassembled WGS sequence"/>
</dbReference>
<keyword evidence="5" id="KW-0653">Protein transport</keyword>
<reference evidence="13" key="1">
    <citation type="submission" date="2011-02" db="EMBL/GenBank/DDBJ databases">
        <title>The Genome Sequence of Capsaspora owczarzaki ATCC 30864.</title>
        <authorList>
            <person name="Russ C."/>
            <person name="Cuomo C."/>
            <person name="Burger G."/>
            <person name="Gray M.W."/>
            <person name="Holland P.W.H."/>
            <person name="King N."/>
            <person name="Lang F.B.F."/>
            <person name="Roger A.J."/>
            <person name="Ruiz-Trillo I."/>
            <person name="Young S.K."/>
            <person name="Zeng Q."/>
            <person name="Gargeya S."/>
            <person name="Alvarado L."/>
            <person name="Berlin A."/>
            <person name="Chapman S.B."/>
            <person name="Chen Z."/>
            <person name="Freedman E."/>
            <person name="Gellesch M."/>
            <person name="Goldberg J."/>
            <person name="Griggs A."/>
            <person name="Gujja S."/>
            <person name="Heilman E."/>
            <person name="Heiman D."/>
            <person name="Howarth C."/>
            <person name="Mehta T."/>
            <person name="Neiman D."/>
            <person name="Pearson M."/>
            <person name="Roberts A."/>
            <person name="Saif S."/>
            <person name="Shea T."/>
            <person name="Shenoy N."/>
            <person name="Sisk P."/>
            <person name="Stolte C."/>
            <person name="Sykes S."/>
            <person name="White J."/>
            <person name="Yandava C."/>
            <person name="Haas B."/>
            <person name="Nusbaum C."/>
            <person name="Birren B."/>
        </authorList>
    </citation>
    <scope>NUCLEOTIDE SEQUENCE</scope>
    <source>
        <strain evidence="13">ATCC 30864</strain>
    </source>
</reference>
<dbReference type="CDD" id="cd15890">
    <property type="entry name" value="SNARE_Vti1b"/>
    <property type="match status" value="1"/>
</dbReference>
<dbReference type="GO" id="GO:0012507">
    <property type="term" value="C:ER to Golgi transport vesicle membrane"/>
    <property type="evidence" value="ECO:0007669"/>
    <property type="project" value="TreeGrafter"/>
</dbReference>
<dbReference type="PANTHER" id="PTHR21230:SF26">
    <property type="entry name" value="VESICLE TRANSPORT THROUGH INTERACTION WITH T-SNARES HOMOLOG 1A"/>
    <property type="match status" value="1"/>
</dbReference>
<protein>
    <recommendedName>
        <fullName evidence="11">t-SNARE coiled-coil homology domain-containing protein</fullName>
    </recommendedName>
</protein>
<evidence type="ECO:0000313" key="13">
    <source>
        <dbReference type="Proteomes" id="UP000008743"/>
    </source>
</evidence>
<evidence type="ECO:0000256" key="2">
    <source>
        <dbReference type="ARBA" id="ARBA00006108"/>
    </source>
</evidence>
<dbReference type="Pfam" id="PF05008">
    <property type="entry name" value="V-SNARE"/>
    <property type="match status" value="1"/>
</dbReference>
<evidence type="ECO:0000256" key="8">
    <source>
        <dbReference type="ARBA" id="ARBA00023136"/>
    </source>
</evidence>
<dbReference type="GO" id="GO:0005484">
    <property type="term" value="F:SNAP receptor activity"/>
    <property type="evidence" value="ECO:0007669"/>
    <property type="project" value="TreeGrafter"/>
</dbReference>
<dbReference type="Pfam" id="PF12352">
    <property type="entry name" value="V-SNARE_C"/>
    <property type="match status" value="1"/>
</dbReference>
<evidence type="ECO:0000256" key="9">
    <source>
        <dbReference type="SAM" id="MobiDB-lite"/>
    </source>
</evidence>
<dbReference type="GO" id="GO:0031902">
    <property type="term" value="C:late endosome membrane"/>
    <property type="evidence" value="ECO:0007669"/>
    <property type="project" value="TreeGrafter"/>
</dbReference>
<keyword evidence="13" id="KW-1185">Reference proteome</keyword>
<accession>A0A0D2UHB8</accession>
<dbReference type="GO" id="GO:0006906">
    <property type="term" value="P:vesicle fusion"/>
    <property type="evidence" value="ECO:0007669"/>
    <property type="project" value="TreeGrafter"/>
</dbReference>
<dbReference type="GO" id="GO:0005794">
    <property type="term" value="C:Golgi apparatus"/>
    <property type="evidence" value="ECO:0007669"/>
    <property type="project" value="TreeGrafter"/>
</dbReference>
<dbReference type="SMART" id="SM00397">
    <property type="entry name" value="t_SNARE"/>
    <property type="match status" value="1"/>
</dbReference>
<dbReference type="InParanoid" id="A0A0D2UHB8"/>
<dbReference type="Gene3D" id="1.20.5.110">
    <property type="match status" value="1"/>
</dbReference>
<evidence type="ECO:0000256" key="3">
    <source>
        <dbReference type="ARBA" id="ARBA00022448"/>
    </source>
</evidence>
<keyword evidence="4 10" id="KW-0812">Transmembrane</keyword>
<keyword evidence="8 10" id="KW-0472">Membrane</keyword>
<keyword evidence="3" id="KW-0813">Transport</keyword>